<dbReference type="GO" id="GO:0005886">
    <property type="term" value="C:plasma membrane"/>
    <property type="evidence" value="ECO:0007669"/>
    <property type="project" value="TreeGrafter"/>
</dbReference>
<proteinExistence type="predicted"/>
<dbReference type="GO" id="GO:0071555">
    <property type="term" value="P:cell wall organization"/>
    <property type="evidence" value="ECO:0007669"/>
    <property type="project" value="TreeGrafter"/>
</dbReference>
<gene>
    <name evidence="2" type="primary">pbpA_6</name>
    <name evidence="2" type="ORF">SDC9_142119</name>
</gene>
<dbReference type="AlphaFoldDB" id="A0A645DZL6"/>
<name>A0A645DZL6_9ZZZZ</name>
<accession>A0A645DZL6</accession>
<evidence type="ECO:0000259" key="1">
    <source>
        <dbReference type="Pfam" id="PF00905"/>
    </source>
</evidence>
<organism evidence="2">
    <name type="scientific">bioreactor metagenome</name>
    <dbReference type="NCBI Taxonomy" id="1076179"/>
    <lineage>
        <taxon>unclassified sequences</taxon>
        <taxon>metagenomes</taxon>
        <taxon>ecological metagenomes</taxon>
    </lineage>
</organism>
<sequence length="195" mass="21179">MDLGNDTLRATAEKFLFNKDIPSRTLTIDNSKFPTYKKEEIGNIAQSGIGQSGVLASPIEMALVASTIANNGVMMEPNIVKQITTTKGDVVKNYEPKEIGTVTSAENAQILKKYMRSVVTKGTGKDSEVNGVQISGKTGTADQDTGNKIPHSWYIGFAPYEKPKIAFAIIVEEGGNDSYNATDMARDIMKNYFGK</sequence>
<dbReference type="EMBL" id="VSSQ01041519">
    <property type="protein sequence ID" value="MPM94970.1"/>
    <property type="molecule type" value="Genomic_DNA"/>
</dbReference>
<dbReference type="InterPro" id="IPR050515">
    <property type="entry name" value="Beta-lactam/transpept"/>
</dbReference>
<dbReference type="PANTHER" id="PTHR30627">
    <property type="entry name" value="PEPTIDOGLYCAN D,D-TRANSPEPTIDASE"/>
    <property type="match status" value="1"/>
</dbReference>
<dbReference type="InterPro" id="IPR012338">
    <property type="entry name" value="Beta-lactam/transpept-like"/>
</dbReference>
<dbReference type="GO" id="GO:0008658">
    <property type="term" value="F:penicillin binding"/>
    <property type="evidence" value="ECO:0007669"/>
    <property type="project" value="InterPro"/>
</dbReference>
<dbReference type="SUPFAM" id="SSF56601">
    <property type="entry name" value="beta-lactamase/transpeptidase-like"/>
    <property type="match status" value="1"/>
</dbReference>
<dbReference type="PANTHER" id="PTHR30627:SF24">
    <property type="entry name" value="PENICILLIN-BINDING PROTEIN 4B"/>
    <property type="match status" value="1"/>
</dbReference>
<evidence type="ECO:0000313" key="2">
    <source>
        <dbReference type="EMBL" id="MPM94970.1"/>
    </source>
</evidence>
<dbReference type="Pfam" id="PF00905">
    <property type="entry name" value="Transpeptidase"/>
    <property type="match status" value="1"/>
</dbReference>
<feature type="domain" description="Penicillin-binding protein transpeptidase" evidence="1">
    <location>
        <begin position="2"/>
        <end position="190"/>
    </location>
</feature>
<comment type="caution">
    <text evidence="2">The sequence shown here is derived from an EMBL/GenBank/DDBJ whole genome shotgun (WGS) entry which is preliminary data.</text>
</comment>
<dbReference type="Gene3D" id="3.90.1310.10">
    <property type="entry name" value="Penicillin-binding protein 2a (Domain 2)"/>
    <property type="match status" value="1"/>
</dbReference>
<dbReference type="Gene3D" id="3.40.710.10">
    <property type="entry name" value="DD-peptidase/beta-lactamase superfamily"/>
    <property type="match status" value="1"/>
</dbReference>
<protein>
    <submittedName>
        <fullName evidence="2">Penicillin-binding protein A</fullName>
    </submittedName>
</protein>
<dbReference type="GO" id="GO:0071972">
    <property type="term" value="F:peptidoglycan L,D-transpeptidase activity"/>
    <property type="evidence" value="ECO:0007669"/>
    <property type="project" value="TreeGrafter"/>
</dbReference>
<dbReference type="InterPro" id="IPR001460">
    <property type="entry name" value="PCN-bd_Tpept"/>
</dbReference>
<reference evidence="2" key="1">
    <citation type="submission" date="2019-08" db="EMBL/GenBank/DDBJ databases">
        <authorList>
            <person name="Kucharzyk K."/>
            <person name="Murdoch R.W."/>
            <person name="Higgins S."/>
            <person name="Loffler F."/>
        </authorList>
    </citation>
    <scope>NUCLEOTIDE SEQUENCE</scope>
</reference>